<dbReference type="AlphaFoldDB" id="A0A0W0TR61"/>
<evidence type="ECO:0000256" key="3">
    <source>
        <dbReference type="ARBA" id="ARBA00012687"/>
    </source>
</evidence>
<evidence type="ECO:0000256" key="8">
    <source>
        <dbReference type="ARBA" id="ARBA00022679"/>
    </source>
</evidence>
<gene>
    <name evidence="12" type="primary">lpxB_1</name>
    <name evidence="11" type="synonym">lpxB</name>
    <name evidence="12" type="ORF">Lery_1167</name>
</gene>
<evidence type="ECO:0000256" key="1">
    <source>
        <dbReference type="ARBA" id="ARBA00002056"/>
    </source>
</evidence>
<dbReference type="Pfam" id="PF02684">
    <property type="entry name" value="LpxB"/>
    <property type="match status" value="1"/>
</dbReference>
<dbReference type="PANTHER" id="PTHR30372">
    <property type="entry name" value="LIPID-A-DISACCHARIDE SYNTHASE"/>
    <property type="match status" value="1"/>
</dbReference>
<evidence type="ECO:0000256" key="4">
    <source>
        <dbReference type="ARBA" id="ARBA00020902"/>
    </source>
</evidence>
<evidence type="ECO:0000256" key="10">
    <source>
        <dbReference type="ARBA" id="ARBA00048975"/>
    </source>
</evidence>
<keyword evidence="9 11" id="KW-0443">Lipid metabolism</keyword>
<dbReference type="GO" id="GO:0008915">
    <property type="term" value="F:lipid-A-disaccharide synthase activity"/>
    <property type="evidence" value="ECO:0007669"/>
    <property type="project" value="UniProtKB-UniRule"/>
</dbReference>
<dbReference type="UniPathway" id="UPA00973"/>
<keyword evidence="8 11" id="KW-0808">Transferase</keyword>
<dbReference type="NCBIfam" id="TIGR00215">
    <property type="entry name" value="lpxB"/>
    <property type="match status" value="1"/>
</dbReference>
<dbReference type="STRING" id="448.Lery_1167"/>
<evidence type="ECO:0000256" key="7">
    <source>
        <dbReference type="ARBA" id="ARBA00022676"/>
    </source>
</evidence>
<dbReference type="GO" id="GO:0005543">
    <property type="term" value="F:phospholipid binding"/>
    <property type="evidence" value="ECO:0007669"/>
    <property type="project" value="TreeGrafter"/>
</dbReference>
<name>A0A0W0TR61_LEGER</name>
<evidence type="ECO:0000313" key="12">
    <source>
        <dbReference type="EMBL" id="KTC98113.1"/>
    </source>
</evidence>
<comment type="pathway">
    <text evidence="11">Bacterial outer membrane biogenesis; LPS lipid A biosynthesis.</text>
</comment>
<comment type="similarity">
    <text evidence="2 11">Belongs to the LpxB family.</text>
</comment>
<organism evidence="12 13">
    <name type="scientific">Legionella erythra</name>
    <dbReference type="NCBI Taxonomy" id="448"/>
    <lineage>
        <taxon>Bacteria</taxon>
        <taxon>Pseudomonadati</taxon>
        <taxon>Pseudomonadota</taxon>
        <taxon>Gammaproteobacteria</taxon>
        <taxon>Legionellales</taxon>
        <taxon>Legionellaceae</taxon>
        <taxon>Legionella</taxon>
    </lineage>
</organism>
<comment type="caution">
    <text evidence="12">The sequence shown here is derived from an EMBL/GenBank/DDBJ whole genome shotgun (WGS) entry which is preliminary data.</text>
</comment>
<dbReference type="EMBL" id="LNYA01000023">
    <property type="protein sequence ID" value="KTC98113.1"/>
    <property type="molecule type" value="Genomic_DNA"/>
</dbReference>
<proteinExistence type="inferred from homology"/>
<dbReference type="PANTHER" id="PTHR30372:SF4">
    <property type="entry name" value="LIPID-A-DISACCHARIDE SYNTHASE, MITOCHONDRIAL-RELATED"/>
    <property type="match status" value="1"/>
</dbReference>
<evidence type="ECO:0000256" key="6">
    <source>
        <dbReference type="ARBA" id="ARBA00022556"/>
    </source>
</evidence>
<dbReference type="HAMAP" id="MF_00392">
    <property type="entry name" value="LpxB"/>
    <property type="match status" value="1"/>
</dbReference>
<evidence type="ECO:0000313" key="13">
    <source>
        <dbReference type="Proteomes" id="UP000054773"/>
    </source>
</evidence>
<dbReference type="InterPro" id="IPR003835">
    <property type="entry name" value="Glyco_trans_19"/>
</dbReference>
<comment type="function">
    <text evidence="1 11">Condensation of UDP-2,3-diacylglucosamine and 2,3-diacylglucosamine-1-phosphate to form lipid A disaccharide, a precursor of lipid A, a phosphorylated glycolipid that anchors the lipopolysaccharide to the outer membrane of the cell.</text>
</comment>
<dbReference type="RefSeq" id="WP_058526319.1">
    <property type="nucleotide sequence ID" value="NZ_CAAAHY010000002.1"/>
</dbReference>
<evidence type="ECO:0000256" key="9">
    <source>
        <dbReference type="ARBA" id="ARBA00023098"/>
    </source>
</evidence>
<dbReference type="GO" id="GO:0009245">
    <property type="term" value="P:lipid A biosynthetic process"/>
    <property type="evidence" value="ECO:0007669"/>
    <property type="project" value="UniProtKB-UniRule"/>
</dbReference>
<keyword evidence="13" id="KW-1185">Reference proteome</keyword>
<keyword evidence="5 11" id="KW-0444">Lipid biosynthesis</keyword>
<comment type="catalytic activity">
    <reaction evidence="10 11">
        <text>a lipid X + a UDP-2-N,3-O-bis[(3R)-3-hydroxyacyl]-alpha-D-glucosamine = a lipid A disaccharide + UDP + H(+)</text>
        <dbReference type="Rhea" id="RHEA:67828"/>
        <dbReference type="ChEBI" id="CHEBI:15378"/>
        <dbReference type="ChEBI" id="CHEBI:58223"/>
        <dbReference type="ChEBI" id="CHEBI:137748"/>
        <dbReference type="ChEBI" id="CHEBI:176338"/>
        <dbReference type="ChEBI" id="CHEBI:176343"/>
        <dbReference type="EC" id="2.4.1.182"/>
    </reaction>
</comment>
<protein>
    <recommendedName>
        <fullName evidence="4 11">Lipid-A-disaccharide synthase</fullName>
        <ecNumber evidence="3 11">2.4.1.182</ecNumber>
    </recommendedName>
</protein>
<accession>A0A0W0TR61</accession>
<evidence type="ECO:0000256" key="2">
    <source>
        <dbReference type="ARBA" id="ARBA00007868"/>
    </source>
</evidence>
<evidence type="ECO:0000256" key="5">
    <source>
        <dbReference type="ARBA" id="ARBA00022516"/>
    </source>
</evidence>
<dbReference type="EC" id="2.4.1.182" evidence="3 11"/>
<sequence>MNNSQPKKVVIIAGEESGDAHAAKLVSKLLASNPALELSGIGGRHMRQAGVNVISDLASFGVTGITEVVRHFLVIKKAWTLIKHHLKTVQPDLLILIDYPGFNLRLARFAKRVLGLRIVYYISPQIWAWKANRIHTIRKCVDHMAVILPFEKNLYHQAHVPVSFVGHPLVNNIPVYDNLTSIRMALNLPLNKRLIALLPGSRRNEVDRHMPVLLKAAEQLDRQRQDIHFVIPIAATIDAALIRSYFSHSKVPISFIEGQAIDVAACSDCVVVASGTASLECALLAKPMCIIYRASLLTYIAATKLIKVKYLGLCNLLKNQMIVPELLQYDCNPTELAYLINELLHDKQMAKTMVQRLQGLRQELSSEQADLSIDELIKNELSR</sequence>
<reference evidence="12 13" key="1">
    <citation type="submission" date="2015-11" db="EMBL/GenBank/DDBJ databases">
        <title>Genomic analysis of 38 Legionella species identifies large and diverse effector repertoires.</title>
        <authorList>
            <person name="Burstein D."/>
            <person name="Amaro F."/>
            <person name="Zusman T."/>
            <person name="Lifshitz Z."/>
            <person name="Cohen O."/>
            <person name="Gilbert J.A."/>
            <person name="Pupko T."/>
            <person name="Shuman H.A."/>
            <person name="Segal G."/>
        </authorList>
    </citation>
    <scope>NUCLEOTIDE SEQUENCE [LARGE SCALE GENOMIC DNA]</scope>
    <source>
        <strain evidence="12 13">SE-32A-C8</strain>
    </source>
</reference>
<dbReference type="PATRIC" id="fig|448.7.peg.1221"/>
<dbReference type="SUPFAM" id="SSF53756">
    <property type="entry name" value="UDP-Glycosyltransferase/glycogen phosphorylase"/>
    <property type="match status" value="1"/>
</dbReference>
<dbReference type="OrthoDB" id="9801642at2"/>
<keyword evidence="7 11" id="KW-0328">Glycosyltransferase</keyword>
<evidence type="ECO:0000256" key="11">
    <source>
        <dbReference type="HAMAP-Rule" id="MF_00392"/>
    </source>
</evidence>
<dbReference type="GO" id="GO:0016020">
    <property type="term" value="C:membrane"/>
    <property type="evidence" value="ECO:0007669"/>
    <property type="project" value="GOC"/>
</dbReference>
<dbReference type="Proteomes" id="UP000054773">
    <property type="component" value="Unassembled WGS sequence"/>
</dbReference>
<keyword evidence="6 11" id="KW-0441">Lipid A biosynthesis</keyword>